<proteinExistence type="predicted"/>
<dbReference type="Proteomes" id="UP000236723">
    <property type="component" value="Unassembled WGS sequence"/>
</dbReference>
<sequence length="220" mass="23605">MELSDRRRKLLFAGLVVVLVAVGVYLTMADSGTTTERAEPQGDRSTAVPAGPAAPSVPPVGIDSTITPENFDIYRLLPFPKRDFVAAAELAQRFTAAYGTYRYDEDPQAYMARLTPMVTEELGAEIARGASSPGLIEQRRSEQIVARSTATLDSVRDIEANSIIFLVTGNQQLTRSGETGQESKQFAVTVARDGAALRVYAFGPADDGQAGDTGRTGDEE</sequence>
<evidence type="ECO:0000313" key="3">
    <source>
        <dbReference type="Proteomes" id="UP000236723"/>
    </source>
</evidence>
<protein>
    <recommendedName>
        <fullName evidence="4">Mce-associated membrane protein</fullName>
    </recommendedName>
</protein>
<dbReference type="AlphaFoldDB" id="A0A1H6A7E3"/>
<organism evidence="2 3">
    <name type="scientific">Thermomonospora echinospora</name>
    <dbReference type="NCBI Taxonomy" id="1992"/>
    <lineage>
        <taxon>Bacteria</taxon>
        <taxon>Bacillati</taxon>
        <taxon>Actinomycetota</taxon>
        <taxon>Actinomycetes</taxon>
        <taxon>Streptosporangiales</taxon>
        <taxon>Thermomonosporaceae</taxon>
        <taxon>Thermomonospora</taxon>
    </lineage>
</organism>
<name>A0A1H6A7E3_9ACTN</name>
<evidence type="ECO:0000313" key="2">
    <source>
        <dbReference type="EMBL" id="SEG43957.1"/>
    </source>
</evidence>
<evidence type="ECO:0000256" key="1">
    <source>
        <dbReference type="SAM" id="MobiDB-lite"/>
    </source>
</evidence>
<reference evidence="3" key="1">
    <citation type="submission" date="2016-10" db="EMBL/GenBank/DDBJ databases">
        <authorList>
            <person name="Varghese N."/>
            <person name="Submissions S."/>
        </authorList>
    </citation>
    <scope>NUCLEOTIDE SEQUENCE [LARGE SCALE GENOMIC DNA]</scope>
    <source>
        <strain evidence="3">DSM 43163</strain>
    </source>
</reference>
<dbReference type="OrthoDB" id="3542492at2"/>
<accession>A0A1H6A7E3</accession>
<gene>
    <name evidence="2" type="ORF">SAMN04489712_105225</name>
</gene>
<dbReference type="EMBL" id="FNVO01000005">
    <property type="protein sequence ID" value="SEG43957.1"/>
    <property type="molecule type" value="Genomic_DNA"/>
</dbReference>
<feature type="region of interest" description="Disordered" evidence="1">
    <location>
        <begin position="33"/>
        <end position="61"/>
    </location>
</feature>
<evidence type="ECO:0008006" key="4">
    <source>
        <dbReference type="Google" id="ProtNLM"/>
    </source>
</evidence>
<keyword evidence="3" id="KW-1185">Reference proteome</keyword>
<dbReference type="RefSeq" id="WP_103938208.1">
    <property type="nucleotide sequence ID" value="NZ_FNVO01000005.1"/>
</dbReference>